<name>A0AAV7J560_COTGL</name>
<reference evidence="1 2" key="1">
    <citation type="journal article" date="2021" name="J. Hered.">
        <title>A chromosome-level genome assembly of the parasitoid wasp, Cotesia glomerata (Hymenoptera: Braconidae).</title>
        <authorList>
            <person name="Pinto B.J."/>
            <person name="Weis J.J."/>
            <person name="Gamble T."/>
            <person name="Ode P.J."/>
            <person name="Paul R."/>
            <person name="Zaspel J.M."/>
        </authorList>
    </citation>
    <scope>NUCLEOTIDE SEQUENCE [LARGE SCALE GENOMIC DNA]</scope>
    <source>
        <strain evidence="1">CgM1</strain>
    </source>
</reference>
<keyword evidence="2" id="KW-1185">Reference proteome</keyword>
<organism evidence="1 2">
    <name type="scientific">Cotesia glomerata</name>
    <name type="common">Lepidopteran parasitic wasp</name>
    <name type="synonym">Apanteles glomeratus</name>
    <dbReference type="NCBI Taxonomy" id="32391"/>
    <lineage>
        <taxon>Eukaryota</taxon>
        <taxon>Metazoa</taxon>
        <taxon>Ecdysozoa</taxon>
        <taxon>Arthropoda</taxon>
        <taxon>Hexapoda</taxon>
        <taxon>Insecta</taxon>
        <taxon>Pterygota</taxon>
        <taxon>Neoptera</taxon>
        <taxon>Endopterygota</taxon>
        <taxon>Hymenoptera</taxon>
        <taxon>Apocrita</taxon>
        <taxon>Ichneumonoidea</taxon>
        <taxon>Braconidae</taxon>
        <taxon>Microgastrinae</taxon>
        <taxon>Cotesia</taxon>
    </lineage>
</organism>
<sequence length="214" mass="24049">MATYRDLYEAFSKRCESELSKQRVQDNCNACWKDLKKQFSGTELNHAASTSTKNTSNDAQCVLAGPTAKISGTGCRDSVPVENFEKNREIETSVDIDDPQPINTCKLYSASIVATDSHCRIVHSRQQQSSMQESVNINCRRSQRIVAKIAKRNECVLCRTIHFPTGAEDAEWLEESEVPTDVPNEIPSTVTSDELPIVSDWMTWIKIPFTPDED</sequence>
<gene>
    <name evidence="1" type="ORF">KQX54_015489</name>
</gene>
<proteinExistence type="predicted"/>
<comment type="caution">
    <text evidence="1">The sequence shown here is derived from an EMBL/GenBank/DDBJ whole genome shotgun (WGS) entry which is preliminary data.</text>
</comment>
<accession>A0AAV7J560</accession>
<dbReference type="AlphaFoldDB" id="A0AAV7J560"/>
<evidence type="ECO:0000313" key="1">
    <source>
        <dbReference type="EMBL" id="KAH0567871.1"/>
    </source>
</evidence>
<protein>
    <submittedName>
        <fullName evidence="1">Uncharacterized protein</fullName>
    </submittedName>
</protein>
<dbReference type="Proteomes" id="UP000826195">
    <property type="component" value="Unassembled WGS sequence"/>
</dbReference>
<evidence type="ECO:0000313" key="2">
    <source>
        <dbReference type="Proteomes" id="UP000826195"/>
    </source>
</evidence>
<dbReference type="EMBL" id="JAHXZJ010000001">
    <property type="protein sequence ID" value="KAH0567871.1"/>
    <property type="molecule type" value="Genomic_DNA"/>
</dbReference>